<dbReference type="InterPro" id="IPR051711">
    <property type="entry name" value="Stress_Response_Reg"/>
</dbReference>
<dbReference type="Gene3D" id="4.10.240.10">
    <property type="entry name" value="Zn(2)-C6 fungal-type DNA-binding domain"/>
    <property type="match status" value="1"/>
</dbReference>
<dbReference type="SUPFAM" id="SSF57701">
    <property type="entry name" value="Zn2/Cys6 DNA-binding domain"/>
    <property type="match status" value="1"/>
</dbReference>
<dbReference type="GO" id="GO:0006351">
    <property type="term" value="P:DNA-templated transcription"/>
    <property type="evidence" value="ECO:0007669"/>
    <property type="project" value="InterPro"/>
</dbReference>
<gene>
    <name evidence="10" type="ORF">IM811_000485</name>
</gene>
<evidence type="ECO:0000256" key="3">
    <source>
        <dbReference type="ARBA" id="ARBA00023015"/>
    </source>
</evidence>
<dbReference type="PANTHER" id="PTHR47540:SF6">
    <property type="entry name" value="ZN(II)2CYS6 TRANSCRIPTION FACTOR (EUROFUNG)"/>
    <property type="match status" value="1"/>
</dbReference>
<evidence type="ECO:0000256" key="4">
    <source>
        <dbReference type="ARBA" id="ARBA00023125"/>
    </source>
</evidence>
<evidence type="ECO:0000256" key="1">
    <source>
        <dbReference type="ARBA" id="ARBA00004123"/>
    </source>
</evidence>
<organism evidence="10 11">
    <name type="scientific">Bionectria ochroleuca</name>
    <name type="common">Gliocladium roseum</name>
    <dbReference type="NCBI Taxonomy" id="29856"/>
    <lineage>
        <taxon>Eukaryota</taxon>
        <taxon>Fungi</taxon>
        <taxon>Dikarya</taxon>
        <taxon>Ascomycota</taxon>
        <taxon>Pezizomycotina</taxon>
        <taxon>Sordariomycetes</taxon>
        <taxon>Hypocreomycetidae</taxon>
        <taxon>Hypocreales</taxon>
        <taxon>Bionectriaceae</taxon>
        <taxon>Clonostachys</taxon>
    </lineage>
</organism>
<evidence type="ECO:0000259" key="8">
    <source>
        <dbReference type="SMART" id="SM00066"/>
    </source>
</evidence>
<feature type="region of interest" description="Disordered" evidence="7">
    <location>
        <begin position="41"/>
        <end position="62"/>
    </location>
</feature>
<sequence>MIKRSSIANGQQSSGSISKLHTSAFATICYPLHTHAKAAQRLGCPDRSIPDEPRDHRSRKPLRETLPAALVVPRDPLALVECRRQKIRCSGLIPCDACTKRKLPCEINDSEQKILVTRGYIEDLQAKIAALEENKPAAASDILGFGSDVEDVEAETQSRPPSRKKRRRSSPSSAHRAASEGIESSSQQDSLGGNPLRNPLSSGQSTFSISADGKAFYLGTSSNWSFARRILSMIHEFILKSPLPTADLLFDGQAYDLGWEGSARMTPYDSPAMPALDYAIYLINAVKFHCAQVFHLFDEKSFMSSLYEFYRNQQVEHVKRSLWYVHFLLILAFGKAFVTKRNLAKRPPGAEYFVKAYELLPDVITLWQDPIVSCEILCCVALYLQSLDNRLAAHNIIGQAMRIALGQGMHTNMPGGLLGEDVVERSRRVWWTIYVLDREMTSLLGLPQSINDRDIYPELPRFEESPHRRAALEMEIRLSRVIATINKEIYQPDGKLNSRFLTSTKHVLEDVAAVSEQLQQSFPLQLDNSVAGVSRTAANLHLLYYQCIVLATRPLIFCFLQFRLESAELCARKLSSSQTVRNLIQMCIDSSLQMVIILESLQSQGLLESFLPFDIQSLFISTVNLSVAPAIDSHLVENYRFWLHKAFFILDEMTDSGSHIASKHKAELTRIIELLESLPGDHNLQQATIDFTGEAMDSGNISAAFAQPEDALHGCINVMQALPTPISGTGMIDDEGMGHLLATSQIMDMANSVDCGDTDWMSEAIMTHGIWQG</sequence>
<keyword evidence="2" id="KW-0479">Metal-binding</keyword>
<dbReference type="PANTHER" id="PTHR47540">
    <property type="entry name" value="THIAMINE REPRESSIBLE GENES REGULATORY PROTEIN THI5"/>
    <property type="match status" value="1"/>
</dbReference>
<proteinExistence type="predicted"/>
<dbReference type="GO" id="GO:0043565">
    <property type="term" value="F:sequence-specific DNA binding"/>
    <property type="evidence" value="ECO:0007669"/>
    <property type="project" value="TreeGrafter"/>
</dbReference>
<dbReference type="SMART" id="SM00906">
    <property type="entry name" value="Fungal_trans"/>
    <property type="match status" value="1"/>
</dbReference>
<evidence type="ECO:0008006" key="12">
    <source>
        <dbReference type="Google" id="ProtNLM"/>
    </source>
</evidence>
<dbReference type="InterPro" id="IPR036864">
    <property type="entry name" value="Zn2-C6_fun-type_DNA-bd_sf"/>
</dbReference>
<comment type="subcellular location">
    <subcellularLocation>
        <location evidence="1">Nucleus</location>
    </subcellularLocation>
</comment>
<dbReference type="AlphaFoldDB" id="A0A8H7NN21"/>
<dbReference type="GO" id="GO:0008270">
    <property type="term" value="F:zinc ion binding"/>
    <property type="evidence" value="ECO:0007669"/>
    <property type="project" value="InterPro"/>
</dbReference>
<keyword evidence="6" id="KW-0539">Nucleus</keyword>
<keyword evidence="3" id="KW-0805">Transcription regulation</keyword>
<dbReference type="Pfam" id="PF00172">
    <property type="entry name" value="Zn_clus"/>
    <property type="match status" value="1"/>
</dbReference>
<feature type="domain" description="Xylanolytic transcriptional activator regulatory" evidence="9">
    <location>
        <begin position="393"/>
        <end position="466"/>
    </location>
</feature>
<evidence type="ECO:0000256" key="2">
    <source>
        <dbReference type="ARBA" id="ARBA00022723"/>
    </source>
</evidence>
<dbReference type="InterPro" id="IPR001138">
    <property type="entry name" value="Zn2Cys6_DnaBD"/>
</dbReference>
<protein>
    <recommendedName>
        <fullName evidence="12">Zn(2)-C6 fungal-type domain-containing protein</fullName>
    </recommendedName>
</protein>
<dbReference type="GO" id="GO:0045944">
    <property type="term" value="P:positive regulation of transcription by RNA polymerase II"/>
    <property type="evidence" value="ECO:0007669"/>
    <property type="project" value="TreeGrafter"/>
</dbReference>
<evidence type="ECO:0000259" key="9">
    <source>
        <dbReference type="SMART" id="SM00906"/>
    </source>
</evidence>
<dbReference type="Pfam" id="PF04082">
    <property type="entry name" value="Fungal_trans"/>
    <property type="match status" value="1"/>
</dbReference>
<reference evidence="10" key="1">
    <citation type="submission" date="2020-10" db="EMBL/GenBank/DDBJ databases">
        <title>High-Quality Genome Resource of Clonostachys rosea strain S41 by Oxford Nanopore Long-Read Sequencing.</title>
        <authorList>
            <person name="Wang H."/>
        </authorList>
    </citation>
    <scope>NUCLEOTIDE SEQUENCE</scope>
    <source>
        <strain evidence="10">S41</strain>
    </source>
</reference>
<evidence type="ECO:0000256" key="6">
    <source>
        <dbReference type="ARBA" id="ARBA00023242"/>
    </source>
</evidence>
<dbReference type="CDD" id="cd12148">
    <property type="entry name" value="fungal_TF_MHR"/>
    <property type="match status" value="1"/>
</dbReference>
<dbReference type="Proteomes" id="UP000616885">
    <property type="component" value="Unassembled WGS sequence"/>
</dbReference>
<dbReference type="EMBL" id="JADCTT010000001">
    <property type="protein sequence ID" value="KAF9758791.1"/>
    <property type="molecule type" value="Genomic_DNA"/>
</dbReference>
<dbReference type="InterPro" id="IPR007219">
    <property type="entry name" value="XnlR_reg_dom"/>
</dbReference>
<dbReference type="GO" id="GO:0000981">
    <property type="term" value="F:DNA-binding transcription factor activity, RNA polymerase II-specific"/>
    <property type="evidence" value="ECO:0007669"/>
    <property type="project" value="InterPro"/>
</dbReference>
<dbReference type="GO" id="GO:0005634">
    <property type="term" value="C:nucleus"/>
    <property type="evidence" value="ECO:0007669"/>
    <property type="project" value="UniProtKB-SubCell"/>
</dbReference>
<feature type="compositionally biased region" description="Polar residues" evidence="7">
    <location>
        <begin position="182"/>
        <end position="191"/>
    </location>
</feature>
<keyword evidence="5" id="KW-0804">Transcription</keyword>
<dbReference type="SMART" id="SM00066">
    <property type="entry name" value="GAL4"/>
    <property type="match status" value="1"/>
</dbReference>
<feature type="region of interest" description="Disordered" evidence="7">
    <location>
        <begin position="150"/>
        <end position="197"/>
    </location>
</feature>
<name>A0A8H7NN21_BIOOC</name>
<accession>A0A8H7NN21</accession>
<feature type="domain" description="Zn(2)-C6 fungal-type" evidence="8">
    <location>
        <begin position="73"/>
        <end position="116"/>
    </location>
</feature>
<evidence type="ECO:0000256" key="7">
    <source>
        <dbReference type="SAM" id="MobiDB-lite"/>
    </source>
</evidence>
<comment type="caution">
    <text evidence="10">The sequence shown here is derived from an EMBL/GenBank/DDBJ whole genome shotgun (WGS) entry which is preliminary data.</text>
</comment>
<evidence type="ECO:0000256" key="5">
    <source>
        <dbReference type="ARBA" id="ARBA00023163"/>
    </source>
</evidence>
<evidence type="ECO:0000313" key="11">
    <source>
        <dbReference type="Proteomes" id="UP000616885"/>
    </source>
</evidence>
<evidence type="ECO:0000313" key="10">
    <source>
        <dbReference type="EMBL" id="KAF9758791.1"/>
    </source>
</evidence>
<keyword evidence="4" id="KW-0238">DNA-binding</keyword>
<dbReference type="CDD" id="cd00067">
    <property type="entry name" value="GAL4"/>
    <property type="match status" value="1"/>
</dbReference>